<evidence type="ECO:0000313" key="2">
    <source>
        <dbReference type="Proteomes" id="UP000319143"/>
    </source>
</evidence>
<reference evidence="1 2" key="1">
    <citation type="submission" date="2019-02" db="EMBL/GenBank/DDBJ databases">
        <title>Deep-cultivation of Planctomycetes and their phenomic and genomic characterization uncovers novel biology.</title>
        <authorList>
            <person name="Wiegand S."/>
            <person name="Jogler M."/>
            <person name="Boedeker C."/>
            <person name="Pinto D."/>
            <person name="Vollmers J."/>
            <person name="Rivas-Marin E."/>
            <person name="Kohn T."/>
            <person name="Peeters S.H."/>
            <person name="Heuer A."/>
            <person name="Rast P."/>
            <person name="Oberbeckmann S."/>
            <person name="Bunk B."/>
            <person name="Jeske O."/>
            <person name="Meyerdierks A."/>
            <person name="Storesund J.E."/>
            <person name="Kallscheuer N."/>
            <person name="Luecker S."/>
            <person name="Lage O.M."/>
            <person name="Pohl T."/>
            <person name="Merkel B.J."/>
            <person name="Hornburger P."/>
            <person name="Mueller R.-W."/>
            <person name="Bruemmer F."/>
            <person name="Labrenz M."/>
            <person name="Spormann A.M."/>
            <person name="Op Den Camp H."/>
            <person name="Overmann J."/>
            <person name="Amann R."/>
            <person name="Jetten M.S.M."/>
            <person name="Mascher T."/>
            <person name="Medema M.H."/>
            <person name="Devos D.P."/>
            <person name="Kaster A.-K."/>
            <person name="Ovreas L."/>
            <person name="Rohde M."/>
            <person name="Galperin M.Y."/>
            <person name="Jogler C."/>
        </authorList>
    </citation>
    <scope>NUCLEOTIDE SEQUENCE [LARGE SCALE GENOMIC DNA]</scope>
    <source>
        <strain evidence="1 2">Poly41</strain>
    </source>
</reference>
<protein>
    <submittedName>
        <fullName evidence="1">Uncharacterized protein</fullName>
    </submittedName>
</protein>
<sequence>MSFDEQTLISAEQRRNEIAILLACSLVRMNRRCALDCDQSGDDYSSLAIPADPSASRLELSGDSGLTVV</sequence>
<dbReference type="EMBL" id="SJPV01000045">
    <property type="protein sequence ID" value="TWU22851.1"/>
    <property type="molecule type" value="Genomic_DNA"/>
</dbReference>
<proteinExistence type="predicted"/>
<dbReference type="Proteomes" id="UP000319143">
    <property type="component" value="Unassembled WGS sequence"/>
</dbReference>
<comment type="caution">
    <text evidence="1">The sequence shown here is derived from an EMBL/GenBank/DDBJ whole genome shotgun (WGS) entry which is preliminary data.</text>
</comment>
<name>A0A5C6CHT9_9BACT</name>
<evidence type="ECO:0000313" key="1">
    <source>
        <dbReference type="EMBL" id="TWU22851.1"/>
    </source>
</evidence>
<keyword evidence="2" id="KW-1185">Reference proteome</keyword>
<gene>
    <name evidence="1" type="ORF">Poly41_71130</name>
</gene>
<dbReference type="AlphaFoldDB" id="A0A5C6CHT9"/>
<accession>A0A5C6CHT9</accession>
<organism evidence="1 2">
    <name type="scientific">Novipirellula artificiosorum</name>
    <dbReference type="NCBI Taxonomy" id="2528016"/>
    <lineage>
        <taxon>Bacteria</taxon>
        <taxon>Pseudomonadati</taxon>
        <taxon>Planctomycetota</taxon>
        <taxon>Planctomycetia</taxon>
        <taxon>Pirellulales</taxon>
        <taxon>Pirellulaceae</taxon>
        <taxon>Novipirellula</taxon>
    </lineage>
</organism>
<dbReference type="RefSeq" id="WP_146531732.1">
    <property type="nucleotide sequence ID" value="NZ_SJPV01000045.1"/>
</dbReference>